<comment type="caution">
    <text evidence="3">The sequence shown here is derived from an EMBL/GenBank/DDBJ whole genome shotgun (WGS) entry which is preliminary data.</text>
</comment>
<reference evidence="3 4" key="1">
    <citation type="submission" date="2023-01" db="EMBL/GenBank/DDBJ databases">
        <title>Analysis of 21 Apiospora genomes using comparative genomics revels a genus with tremendous synthesis potential of carbohydrate active enzymes and secondary metabolites.</title>
        <authorList>
            <person name="Sorensen T."/>
        </authorList>
    </citation>
    <scope>NUCLEOTIDE SEQUENCE [LARGE SCALE GENOMIC DNA]</scope>
    <source>
        <strain evidence="3 4">CBS 20057</strain>
    </source>
</reference>
<protein>
    <recommendedName>
        <fullName evidence="2">C2H2-type domain-containing protein</fullName>
    </recommendedName>
</protein>
<dbReference type="SMART" id="SM00355">
    <property type="entry name" value="ZnF_C2H2"/>
    <property type="match status" value="2"/>
</dbReference>
<feature type="compositionally biased region" description="Low complexity" evidence="1">
    <location>
        <begin position="167"/>
        <end position="212"/>
    </location>
</feature>
<feature type="compositionally biased region" description="Low complexity" evidence="1">
    <location>
        <begin position="88"/>
        <end position="105"/>
    </location>
</feature>
<feature type="region of interest" description="Disordered" evidence="1">
    <location>
        <begin position="74"/>
        <end position="154"/>
    </location>
</feature>
<name>A0ABR1R778_9PEZI</name>
<dbReference type="InterPro" id="IPR013087">
    <property type="entry name" value="Znf_C2H2_type"/>
</dbReference>
<dbReference type="EMBL" id="JAQQWI010000018">
    <property type="protein sequence ID" value="KAK8001656.1"/>
    <property type="molecule type" value="Genomic_DNA"/>
</dbReference>
<evidence type="ECO:0000313" key="4">
    <source>
        <dbReference type="Proteomes" id="UP001396898"/>
    </source>
</evidence>
<dbReference type="Proteomes" id="UP001396898">
    <property type="component" value="Unassembled WGS sequence"/>
</dbReference>
<feature type="region of interest" description="Disordered" evidence="1">
    <location>
        <begin position="167"/>
        <end position="236"/>
    </location>
</feature>
<keyword evidence="4" id="KW-1185">Reference proteome</keyword>
<gene>
    <name evidence="3" type="ORF">PG991_013878</name>
</gene>
<sequence length="345" mass="37342">MSRLYRDLADNDLQCRFCGEEFNRRDGRERHELQEHDVNVSNFVCYQRRCTRRGLGLKSEFALHVHLRDIHQVAPEQNVPPPARRSSRIASAASSSSTVGPSTRARTQFPPVPAPGRGSGMASVSVANNSGQPATVHRRPSPLHLPVTHTAVGPSSSYASRAISISSSESSGSANGSTSGATSGAATPAASNSINRHPSWSTSTFVPTTPSSHFNGLPDTTGTPLLGPANPRSESASEMFLAPPADRADQVQARAGPSEVALGKQTAHYDNSDDRDDENAQVANATNSVARHARGVIRALRERHEPAMCEMREEHEREKEVLGQVVRMYRERNAKLERERSGADV</sequence>
<organism evidence="3 4">
    <name type="scientific">Apiospora marii</name>
    <dbReference type="NCBI Taxonomy" id="335849"/>
    <lineage>
        <taxon>Eukaryota</taxon>
        <taxon>Fungi</taxon>
        <taxon>Dikarya</taxon>
        <taxon>Ascomycota</taxon>
        <taxon>Pezizomycotina</taxon>
        <taxon>Sordariomycetes</taxon>
        <taxon>Xylariomycetidae</taxon>
        <taxon>Amphisphaeriales</taxon>
        <taxon>Apiosporaceae</taxon>
        <taxon>Apiospora</taxon>
    </lineage>
</organism>
<evidence type="ECO:0000259" key="2">
    <source>
        <dbReference type="PROSITE" id="PS00028"/>
    </source>
</evidence>
<evidence type="ECO:0000256" key="1">
    <source>
        <dbReference type="SAM" id="MobiDB-lite"/>
    </source>
</evidence>
<accession>A0ABR1R778</accession>
<feature type="domain" description="C2H2-type" evidence="2">
    <location>
        <begin position="15"/>
        <end position="36"/>
    </location>
</feature>
<dbReference type="PROSITE" id="PS00028">
    <property type="entry name" value="ZINC_FINGER_C2H2_1"/>
    <property type="match status" value="1"/>
</dbReference>
<proteinExistence type="predicted"/>
<evidence type="ECO:0000313" key="3">
    <source>
        <dbReference type="EMBL" id="KAK8001656.1"/>
    </source>
</evidence>